<sequence>MKMQDYVRFAPTQLSHNLEDGVIDYSPMVDAFMEKARDGITIIASGSSYNSSLMVVDAIEKAVELPVYLETPERAKKYPIHCANNNFIIVISQSGESTNIISCIKALKEQGIEYYLVTGNLNGLATKISARVQDYGVGNEYVDFVTLGVQTLVLFLLRFAEQLRRARFSVTNSWDFKAVVNGQTQLLNATDTFIKNNKMLLSEPAPTFFVGTGPNFGVAKEGALKFQETLKRPAMYYETEEFLHGPAFQLTPKYTVFLIDEAVPSARVSAIFEGLRSVTNKAYLITSSKKYQDDDHVIVIPTVESWELNPLVAIPPIQLIAGVVTDYVDQWDTHPYFKKFSDKVAIKADDYQEQLASIKNQWNEHKADK</sequence>
<dbReference type="Gene3D" id="3.40.50.10490">
    <property type="entry name" value="Glucose-6-phosphate isomerase like protein, domain 1"/>
    <property type="match status" value="2"/>
</dbReference>
<evidence type="ECO:0000313" key="3">
    <source>
        <dbReference type="EMBL" id="RND80204.1"/>
    </source>
</evidence>
<dbReference type="Proteomes" id="UP000285532">
    <property type="component" value="Unassembled WGS sequence"/>
</dbReference>
<organism evidence="3 4">
    <name type="scientific">Lacticaseibacillus paracasei</name>
    <name type="common">Lactobacillus paracasei</name>
    <dbReference type="NCBI Taxonomy" id="1597"/>
    <lineage>
        <taxon>Bacteria</taxon>
        <taxon>Bacillati</taxon>
        <taxon>Bacillota</taxon>
        <taxon>Bacilli</taxon>
        <taxon>Lactobacillales</taxon>
        <taxon>Lactobacillaceae</taxon>
        <taxon>Lacticaseibacillus</taxon>
    </lineage>
</organism>
<dbReference type="RefSeq" id="WP_123156164.1">
    <property type="nucleotide sequence ID" value="NZ_LKFI01000094.1"/>
</dbReference>
<dbReference type="GO" id="GO:0006002">
    <property type="term" value="P:fructose 6-phosphate metabolic process"/>
    <property type="evidence" value="ECO:0007669"/>
    <property type="project" value="TreeGrafter"/>
</dbReference>
<dbReference type="SUPFAM" id="SSF53697">
    <property type="entry name" value="SIS domain"/>
    <property type="match status" value="1"/>
</dbReference>
<dbReference type="GO" id="GO:0006047">
    <property type="term" value="P:UDP-N-acetylglucosamine metabolic process"/>
    <property type="evidence" value="ECO:0007669"/>
    <property type="project" value="TreeGrafter"/>
</dbReference>
<keyword evidence="1" id="KW-0175">Coiled coil</keyword>
<dbReference type="EC" id="2.6.1.16" evidence="3"/>
<feature type="coiled-coil region" evidence="1">
    <location>
        <begin position="341"/>
        <end position="368"/>
    </location>
</feature>
<proteinExistence type="predicted"/>
<reference evidence="3 4" key="1">
    <citation type="journal article" date="2018" name="Front. Microbiol.">
        <title>Conversion of Methionine to Cysteine in Lactobacillus paracasei Depends on the Highly Mobile cysK-ctl-cysE Gene Cluster.</title>
        <authorList>
            <person name="Wuthrich D."/>
            <person name="Irmler S."/>
            <person name="Berthoud H."/>
            <person name="Guggenbuhl B."/>
            <person name="Eugster E."/>
            <person name="Bruggmann R."/>
        </authorList>
    </citation>
    <scope>NUCLEOTIDE SEQUENCE [LARGE SCALE GENOMIC DNA]</scope>
    <source>
        <strain evidence="3 4">FAM18172</strain>
    </source>
</reference>
<dbReference type="PROSITE" id="PS51464">
    <property type="entry name" value="SIS"/>
    <property type="match status" value="1"/>
</dbReference>
<dbReference type="GO" id="GO:0006487">
    <property type="term" value="P:protein N-linked glycosylation"/>
    <property type="evidence" value="ECO:0007669"/>
    <property type="project" value="TreeGrafter"/>
</dbReference>
<dbReference type="AlphaFoldDB" id="A0A422M0I6"/>
<protein>
    <submittedName>
        <fullName evidence="3">Glutamine--fructose-6-phosphate aminotransferase [isomerizing]</fullName>
        <ecNumber evidence="3">2.6.1.16</ecNumber>
    </submittedName>
</protein>
<dbReference type="EMBL" id="LKFU01000156">
    <property type="protein sequence ID" value="RND80204.1"/>
    <property type="molecule type" value="Genomic_DNA"/>
</dbReference>
<dbReference type="InterPro" id="IPR001347">
    <property type="entry name" value="SIS_dom"/>
</dbReference>
<accession>A0A422M0I6</accession>
<dbReference type="InterPro" id="IPR035490">
    <property type="entry name" value="GlmS/FrlB_SIS"/>
</dbReference>
<evidence type="ECO:0000313" key="4">
    <source>
        <dbReference type="Proteomes" id="UP000285532"/>
    </source>
</evidence>
<dbReference type="GO" id="GO:0004360">
    <property type="term" value="F:glutamine-fructose-6-phosphate transaminase (isomerizing) activity"/>
    <property type="evidence" value="ECO:0007669"/>
    <property type="project" value="UniProtKB-EC"/>
</dbReference>
<comment type="caution">
    <text evidence="3">The sequence shown here is derived from an EMBL/GenBank/DDBJ whole genome shotgun (WGS) entry which is preliminary data.</text>
</comment>
<dbReference type="Pfam" id="PF01380">
    <property type="entry name" value="SIS"/>
    <property type="match status" value="1"/>
</dbReference>
<gene>
    <name evidence="3" type="ORF">FAM18172_03085</name>
</gene>
<name>A0A422M0I6_LACPA</name>
<dbReference type="PANTHER" id="PTHR10937">
    <property type="entry name" value="GLUCOSAMINE--FRUCTOSE-6-PHOSPHATE AMINOTRANSFERASE, ISOMERIZING"/>
    <property type="match status" value="1"/>
</dbReference>
<keyword evidence="3" id="KW-0808">Transferase</keyword>
<dbReference type="PANTHER" id="PTHR10937:SF17">
    <property type="entry name" value="GLUCOSAMINE-FRUCTOSE-6-PHOSPHATE AMINOTRANSFERASE"/>
    <property type="match status" value="1"/>
</dbReference>
<evidence type="ECO:0000259" key="2">
    <source>
        <dbReference type="PROSITE" id="PS51464"/>
    </source>
</evidence>
<evidence type="ECO:0000256" key="1">
    <source>
        <dbReference type="SAM" id="Coils"/>
    </source>
</evidence>
<keyword evidence="3" id="KW-0032">Aminotransferase</keyword>
<dbReference type="GO" id="GO:0097367">
    <property type="term" value="F:carbohydrate derivative binding"/>
    <property type="evidence" value="ECO:0007669"/>
    <property type="project" value="InterPro"/>
</dbReference>
<feature type="domain" description="SIS" evidence="2">
    <location>
        <begin position="28"/>
        <end position="169"/>
    </location>
</feature>
<dbReference type="CDD" id="cd05009">
    <property type="entry name" value="SIS_GlmS_GlmD_2"/>
    <property type="match status" value="1"/>
</dbReference>
<dbReference type="InterPro" id="IPR046348">
    <property type="entry name" value="SIS_dom_sf"/>
</dbReference>